<dbReference type="CDD" id="cd14727">
    <property type="entry name" value="ChanN-like"/>
    <property type="match status" value="1"/>
</dbReference>
<dbReference type="EMBL" id="JAHCVJ010000001">
    <property type="protein sequence ID" value="MBT0663382.1"/>
    <property type="molecule type" value="Genomic_DNA"/>
</dbReference>
<keyword evidence="3" id="KW-0449">Lipoprotein</keyword>
<evidence type="ECO:0000313" key="3">
    <source>
        <dbReference type="EMBL" id="MBT0663382.1"/>
    </source>
</evidence>
<dbReference type="RefSeq" id="WP_214170123.1">
    <property type="nucleotide sequence ID" value="NZ_JAHCVJ010000001.1"/>
</dbReference>
<accession>A0AAW4L6E1</accession>
<dbReference type="Pfam" id="PF04187">
    <property type="entry name" value="Cofac_haem_bdg"/>
    <property type="match status" value="1"/>
</dbReference>
<proteinExistence type="predicted"/>
<organism evidence="3 4">
    <name type="scientific">Geoanaerobacter pelophilus</name>
    <dbReference type="NCBI Taxonomy" id="60036"/>
    <lineage>
        <taxon>Bacteria</taxon>
        <taxon>Pseudomonadati</taxon>
        <taxon>Thermodesulfobacteriota</taxon>
        <taxon>Desulfuromonadia</taxon>
        <taxon>Geobacterales</taxon>
        <taxon>Geobacteraceae</taxon>
        <taxon>Geoanaerobacter</taxon>
    </lineage>
</organism>
<dbReference type="Proteomes" id="UP000811899">
    <property type="component" value="Unassembled WGS sequence"/>
</dbReference>
<dbReference type="SUPFAM" id="SSF159501">
    <property type="entry name" value="EreA/ChaN-like"/>
    <property type="match status" value="1"/>
</dbReference>
<feature type="chain" id="PRO_5043655225" evidence="1">
    <location>
        <begin position="26"/>
        <end position="286"/>
    </location>
</feature>
<dbReference type="AlphaFoldDB" id="A0AAW4L6E1"/>
<keyword evidence="4" id="KW-1185">Reference proteome</keyword>
<evidence type="ECO:0000256" key="1">
    <source>
        <dbReference type="SAM" id="SignalP"/>
    </source>
</evidence>
<comment type="caution">
    <text evidence="3">The sequence shown here is derived from an EMBL/GenBank/DDBJ whole genome shotgun (WGS) entry which is preliminary data.</text>
</comment>
<sequence>MKIIMRLLGRLATVTIFLFSAGCMSAGKVVPGAPFQRVADNRQVGFHEMLADFRGSRVVFIGELHDNPGHHQLQLEVINGLHRSGAKIAIALEMFRAEDQLQLDSWVSGNLGILEFMDVYRRNWTLPWGLYDSIFLYARNNGIPLIAMNAPDKVMQKVYRQGFQALTAEERRLLPSEVTCSVDKPYMNFVRRNFVWHSSDEATFIHFCEAQLLRNKFMAHHLSAYLDRNPGEIVVVVTGVGHAMRRGIPDELAELKPVKMKILMPPLHELAAESLQKGDADYLTKM</sequence>
<protein>
    <submittedName>
        <fullName evidence="3">ChaN family lipoprotein</fullName>
    </submittedName>
</protein>
<reference evidence="3 4" key="1">
    <citation type="submission" date="2021-05" db="EMBL/GenBank/DDBJ databases">
        <title>The draft genome of Geobacter pelophilus DSM 12255.</title>
        <authorList>
            <person name="Xu Z."/>
            <person name="Masuda Y."/>
            <person name="Itoh H."/>
            <person name="Senoo K."/>
        </authorList>
    </citation>
    <scope>NUCLEOTIDE SEQUENCE [LARGE SCALE GENOMIC DNA]</scope>
    <source>
        <strain evidence="3 4">DSM 12255</strain>
    </source>
</reference>
<dbReference type="InterPro" id="IPR007314">
    <property type="entry name" value="Cofac_haem-bd_dom"/>
</dbReference>
<keyword evidence="1" id="KW-0732">Signal</keyword>
<evidence type="ECO:0000259" key="2">
    <source>
        <dbReference type="Pfam" id="PF04187"/>
    </source>
</evidence>
<dbReference type="PROSITE" id="PS51257">
    <property type="entry name" value="PROKAR_LIPOPROTEIN"/>
    <property type="match status" value="1"/>
</dbReference>
<name>A0AAW4L6E1_9BACT</name>
<feature type="domain" description="Haem-binding uptake Tiki superfamily ChaN" evidence="2">
    <location>
        <begin position="49"/>
        <end position="252"/>
    </location>
</feature>
<evidence type="ECO:0000313" key="4">
    <source>
        <dbReference type="Proteomes" id="UP000811899"/>
    </source>
</evidence>
<gene>
    <name evidence="3" type="ORF">KI809_03625</name>
</gene>
<dbReference type="Gene3D" id="3.40.50.11550">
    <property type="match status" value="1"/>
</dbReference>
<feature type="signal peptide" evidence="1">
    <location>
        <begin position="1"/>
        <end position="25"/>
    </location>
</feature>